<dbReference type="EMBL" id="QJPH01000431">
    <property type="protein sequence ID" value="PZN74414.1"/>
    <property type="molecule type" value="Genomic_DNA"/>
</dbReference>
<dbReference type="AlphaFoldDB" id="A0A2W4SNG1"/>
<sequence>MWLKNCRSVAMKLRQKTQRRRISAMRKLFISVLALLLAGCFKIGPDYQKPIVDTPNKWRFGEKAARDLTNTQWWGQLGDPALNRLVDRALLGNLDLQMAVASVDKYMGIYGSTRSNLFPQLSGSAEYLRAQSSNRSIPGITTNHPDSDYTQMGAQMNWELDVWGKLRRANEAAYADMLGQEAIQRGVILTLVSDVATTYIQLRTYDRDLEISRNVVDTLKEQLRIARRRFEEGYTSELEVTQAESELQRRNAQIPIFEKNVAETEHALSVLLGRNPGPIERGKTLDELMVPPVPAGLPSDLLARRPDIQLSEQLLISANANIGVARGAYFPSISLTGNVGQLSTQAATLFTPGANFWTIGSTLATPIFTAGKIAGQVQAAEAEQRRFLANYKRTIISSFREFEDALIGTKKTKEQRESQARRVAAVETYFKLSKIRYDEGYTDYITVLDSVRQLFDAQIDLIQAQSDNFVASINLYRAMGGGWIVSEETAHTPKPQEAVYFP</sequence>
<dbReference type="InterPro" id="IPR010131">
    <property type="entry name" value="MdtP/NodT-like"/>
</dbReference>
<dbReference type="Pfam" id="PF02321">
    <property type="entry name" value="OEP"/>
    <property type="match status" value="2"/>
</dbReference>
<evidence type="ECO:0000256" key="1">
    <source>
        <dbReference type="ARBA" id="ARBA00007613"/>
    </source>
</evidence>
<comment type="subcellular location">
    <subcellularLocation>
        <location evidence="2">Cell outer membrane</location>
        <topology evidence="2">Lipid-anchor</topology>
    </subcellularLocation>
</comment>
<keyword evidence="2" id="KW-0472">Membrane</keyword>
<evidence type="ECO:0000256" key="2">
    <source>
        <dbReference type="RuleBase" id="RU362097"/>
    </source>
</evidence>
<name>A0A2W4SNG1_9GAMM</name>
<dbReference type="GO" id="GO:0015562">
    <property type="term" value="F:efflux transmembrane transporter activity"/>
    <property type="evidence" value="ECO:0007669"/>
    <property type="project" value="InterPro"/>
</dbReference>
<dbReference type="Gene3D" id="2.20.200.10">
    <property type="entry name" value="Outer membrane efflux proteins (OEP)"/>
    <property type="match status" value="1"/>
</dbReference>
<dbReference type="PANTHER" id="PTHR30203">
    <property type="entry name" value="OUTER MEMBRANE CATION EFFLUX PROTEIN"/>
    <property type="match status" value="1"/>
</dbReference>
<evidence type="ECO:0000313" key="4">
    <source>
        <dbReference type="Proteomes" id="UP000249396"/>
    </source>
</evidence>
<protein>
    <submittedName>
        <fullName evidence="3">RND transporter</fullName>
    </submittedName>
</protein>
<dbReference type="NCBIfam" id="TIGR01845">
    <property type="entry name" value="outer_NodT"/>
    <property type="match status" value="1"/>
</dbReference>
<organism evidence="3 4">
    <name type="scientific">Candidatus Methylumidiphilus alinenensis</name>
    <dbReference type="NCBI Taxonomy" id="2202197"/>
    <lineage>
        <taxon>Bacteria</taxon>
        <taxon>Pseudomonadati</taxon>
        <taxon>Pseudomonadota</taxon>
        <taxon>Gammaproteobacteria</taxon>
        <taxon>Methylococcales</taxon>
        <taxon>Candidatus Methylumidiphilus</taxon>
    </lineage>
</organism>
<dbReference type="InterPro" id="IPR003423">
    <property type="entry name" value="OMP_efflux"/>
</dbReference>
<dbReference type="Proteomes" id="UP000249396">
    <property type="component" value="Unassembled WGS sequence"/>
</dbReference>
<dbReference type="SUPFAM" id="SSF56954">
    <property type="entry name" value="Outer membrane efflux proteins (OEP)"/>
    <property type="match status" value="1"/>
</dbReference>
<keyword evidence="2" id="KW-0812">Transmembrane</keyword>
<keyword evidence="2" id="KW-1134">Transmembrane beta strand</keyword>
<evidence type="ECO:0000313" key="3">
    <source>
        <dbReference type="EMBL" id="PZN74414.1"/>
    </source>
</evidence>
<comment type="similarity">
    <text evidence="1 2">Belongs to the outer membrane factor (OMF) (TC 1.B.17) family.</text>
</comment>
<dbReference type="Gene3D" id="1.20.1600.10">
    <property type="entry name" value="Outer membrane efflux proteins (OEP)"/>
    <property type="match status" value="1"/>
</dbReference>
<reference evidence="3 4" key="1">
    <citation type="journal article" date="2018" name="Aquat. Microb. Ecol.">
        <title>Gammaproteobacterial methanotrophs dominate.</title>
        <authorList>
            <person name="Rissanen A.J."/>
            <person name="Saarenheimo J."/>
            <person name="Tiirola M."/>
            <person name="Peura S."/>
            <person name="Aalto S.L."/>
            <person name="Karvinen A."/>
            <person name="Nykanen H."/>
        </authorList>
    </citation>
    <scope>NUCLEOTIDE SEQUENCE [LARGE SCALE GENOMIC DNA]</scope>
    <source>
        <strain evidence="3">AMbin10</strain>
    </source>
</reference>
<keyword evidence="2" id="KW-0564">Palmitate</keyword>
<dbReference type="GO" id="GO:0009279">
    <property type="term" value="C:cell outer membrane"/>
    <property type="evidence" value="ECO:0007669"/>
    <property type="project" value="UniProtKB-SubCell"/>
</dbReference>
<keyword evidence="2" id="KW-0449">Lipoprotein</keyword>
<proteinExistence type="inferred from homology"/>
<accession>A0A2W4SNG1</accession>
<gene>
    <name evidence="3" type="ORF">DM484_21460</name>
</gene>
<comment type="caution">
    <text evidence="3">The sequence shown here is derived from an EMBL/GenBank/DDBJ whole genome shotgun (WGS) entry which is preliminary data.</text>
</comment>